<keyword evidence="5 9" id="KW-1133">Transmembrane helix</keyword>
<organism evidence="11 12">
    <name type="scientific">Periplaneta americana</name>
    <name type="common">American cockroach</name>
    <name type="synonym">Blatta americana</name>
    <dbReference type="NCBI Taxonomy" id="6978"/>
    <lineage>
        <taxon>Eukaryota</taxon>
        <taxon>Metazoa</taxon>
        <taxon>Ecdysozoa</taxon>
        <taxon>Arthropoda</taxon>
        <taxon>Hexapoda</taxon>
        <taxon>Insecta</taxon>
        <taxon>Pterygota</taxon>
        <taxon>Neoptera</taxon>
        <taxon>Polyneoptera</taxon>
        <taxon>Dictyoptera</taxon>
        <taxon>Blattodea</taxon>
        <taxon>Blattoidea</taxon>
        <taxon>Blattidae</taxon>
        <taxon>Blattinae</taxon>
        <taxon>Periplaneta</taxon>
    </lineage>
</organism>
<dbReference type="InterPro" id="IPR043502">
    <property type="entry name" value="DNA/RNA_pol_sf"/>
</dbReference>
<evidence type="ECO:0000313" key="11">
    <source>
        <dbReference type="EMBL" id="KAJ4437192.1"/>
    </source>
</evidence>
<dbReference type="InterPro" id="IPR043128">
    <property type="entry name" value="Rev_trsase/Diguanyl_cyclase"/>
</dbReference>
<dbReference type="Pfam" id="PF02949">
    <property type="entry name" value="7tm_6"/>
    <property type="match status" value="2"/>
</dbReference>
<evidence type="ECO:0000256" key="3">
    <source>
        <dbReference type="ARBA" id="ARBA00022692"/>
    </source>
</evidence>
<feature type="transmembrane region" description="Helical" evidence="9">
    <location>
        <begin position="571"/>
        <end position="588"/>
    </location>
</feature>
<name>A0ABQ8SU18_PERAM</name>
<feature type="signal peptide" evidence="10">
    <location>
        <begin position="1"/>
        <end position="21"/>
    </location>
</feature>
<gene>
    <name evidence="11" type="ORF">ANN_17327</name>
</gene>
<protein>
    <submittedName>
        <fullName evidence="11">Uncharacterized protein</fullName>
    </submittedName>
</protein>
<feature type="chain" id="PRO_5046615396" evidence="10">
    <location>
        <begin position="22"/>
        <end position="593"/>
    </location>
</feature>
<evidence type="ECO:0000256" key="5">
    <source>
        <dbReference type="ARBA" id="ARBA00022989"/>
    </source>
</evidence>
<comment type="subcellular location">
    <subcellularLocation>
        <location evidence="1">Membrane</location>
        <topology evidence="1">Multi-pass membrane protein</topology>
    </subcellularLocation>
</comment>
<reference evidence="11 12" key="1">
    <citation type="journal article" date="2022" name="Allergy">
        <title>Genome assembly and annotation of Periplaneta americana reveal a comprehensive cockroach allergen profile.</title>
        <authorList>
            <person name="Wang L."/>
            <person name="Xiong Q."/>
            <person name="Saelim N."/>
            <person name="Wang L."/>
            <person name="Nong W."/>
            <person name="Wan A.T."/>
            <person name="Shi M."/>
            <person name="Liu X."/>
            <person name="Cao Q."/>
            <person name="Hui J.H.L."/>
            <person name="Sookrung N."/>
            <person name="Leung T.F."/>
            <person name="Tungtrongchitr A."/>
            <person name="Tsui S.K.W."/>
        </authorList>
    </citation>
    <scope>NUCLEOTIDE SEQUENCE [LARGE SCALE GENOMIC DNA]</scope>
    <source>
        <strain evidence="11">PWHHKU_190912</strain>
    </source>
</reference>
<dbReference type="Proteomes" id="UP001148838">
    <property type="component" value="Unassembled WGS sequence"/>
</dbReference>
<dbReference type="PANTHER" id="PTHR47326:SF1">
    <property type="entry name" value="HTH PSQ-TYPE DOMAIN-CONTAINING PROTEIN"/>
    <property type="match status" value="1"/>
</dbReference>
<keyword evidence="3 9" id="KW-0812">Transmembrane</keyword>
<keyword evidence="12" id="KW-1185">Reference proteome</keyword>
<evidence type="ECO:0000256" key="7">
    <source>
        <dbReference type="ARBA" id="ARBA00023170"/>
    </source>
</evidence>
<feature type="transmembrane region" description="Helical" evidence="9">
    <location>
        <begin position="498"/>
        <end position="518"/>
    </location>
</feature>
<evidence type="ECO:0000256" key="8">
    <source>
        <dbReference type="ARBA" id="ARBA00023224"/>
    </source>
</evidence>
<keyword evidence="2" id="KW-0716">Sensory transduction</keyword>
<dbReference type="Gene3D" id="3.30.420.10">
    <property type="entry name" value="Ribonuclease H-like superfamily/Ribonuclease H"/>
    <property type="match status" value="1"/>
</dbReference>
<keyword evidence="4" id="KW-0552">Olfaction</keyword>
<feature type="transmembrane region" description="Helical" evidence="9">
    <location>
        <begin position="304"/>
        <end position="326"/>
    </location>
</feature>
<evidence type="ECO:0000256" key="1">
    <source>
        <dbReference type="ARBA" id="ARBA00004141"/>
    </source>
</evidence>
<proteinExistence type="predicted"/>
<dbReference type="Gene3D" id="3.30.70.270">
    <property type="match status" value="1"/>
</dbReference>
<keyword evidence="10" id="KW-0732">Signal</keyword>
<accession>A0ABQ8SU18</accession>
<dbReference type="InterPro" id="IPR036397">
    <property type="entry name" value="RNaseH_sf"/>
</dbReference>
<dbReference type="SUPFAM" id="SSF56672">
    <property type="entry name" value="DNA/RNA polymerases"/>
    <property type="match status" value="1"/>
</dbReference>
<keyword evidence="7" id="KW-0675">Receptor</keyword>
<sequence>MGGSRRGILLIIVLASGPPAAYKPLIRTPNGDLLPFSALSSHRQGDQVAQDPVQRPFQGVEAPLKVLLWNESWQRNCEGWEVRNGYREDAPFLEEIRHQHRFSINVWADVHGDRLIGPYVLPQRLTGSRYQDFLINVLSTLLVYVLCQQKLQMWFMHDGTPAHFSRNECEHLSLSFQDRWIDWGGPAPWPARSPNLNPLDVLLSRTTRIHMKMQQRLFHLTESFSWEELPVRDEETGELTMAGWMPRIDNFVKKCVPAAVGVHIIQSIVRIIGDRNMIYETRYPFDTSLSPVYEIIMMTQLLTMLRFIALSFGCPYIYASMICVACTQLQKVKISLLEIKRKHFKLQTNLEDTETDPQEENVIQNNLNNIVRLHQQVIRKVQDNTEGLALNGLHQFLLYADDVNMLGENPQKIRENTEILLEACKAIGLEVNPEKTKRLRWAGHVARMGQSINAYYSVLVGMAEGRRPLGRPRRKWEDNIETDLRENLENMTDLTRVVFLYVLATSTASVYCAFGTVLSQEYESVSNAAWASDWVGTPVSFQKCVSLIMSISDQGFTLTAAKFVPVSNSTLMSMINESMSLFMFLLTMKEKNE</sequence>
<evidence type="ECO:0000313" key="12">
    <source>
        <dbReference type="Proteomes" id="UP001148838"/>
    </source>
</evidence>
<dbReference type="InterPro" id="IPR004117">
    <property type="entry name" value="7tm6_olfct_rcpt"/>
</dbReference>
<evidence type="ECO:0000256" key="9">
    <source>
        <dbReference type="SAM" id="Phobius"/>
    </source>
</evidence>
<evidence type="ECO:0000256" key="10">
    <source>
        <dbReference type="SAM" id="SignalP"/>
    </source>
</evidence>
<comment type="caution">
    <text evidence="11">The sequence shown here is derived from an EMBL/GenBank/DDBJ whole genome shotgun (WGS) entry which is preliminary data.</text>
</comment>
<evidence type="ECO:0000256" key="4">
    <source>
        <dbReference type="ARBA" id="ARBA00022725"/>
    </source>
</evidence>
<dbReference type="PANTHER" id="PTHR47326">
    <property type="entry name" value="TRANSPOSABLE ELEMENT TC3 TRANSPOSASE-LIKE PROTEIN"/>
    <property type="match status" value="1"/>
</dbReference>
<evidence type="ECO:0000256" key="6">
    <source>
        <dbReference type="ARBA" id="ARBA00023136"/>
    </source>
</evidence>
<evidence type="ECO:0000256" key="2">
    <source>
        <dbReference type="ARBA" id="ARBA00022606"/>
    </source>
</evidence>
<keyword evidence="6 9" id="KW-0472">Membrane</keyword>
<keyword evidence="8" id="KW-0807">Transducer</keyword>
<dbReference type="EMBL" id="JAJSOF020000021">
    <property type="protein sequence ID" value="KAJ4437192.1"/>
    <property type="molecule type" value="Genomic_DNA"/>
</dbReference>